<evidence type="ECO:0000313" key="3">
    <source>
        <dbReference type="Proteomes" id="UP000287917"/>
    </source>
</evidence>
<sequence>LAETVPDLDMEEDPLAETSPDLGMDEDPLAEESSQLGQEETLNFGESEIQESETIVVEEEEYQPKVTFSHKVKTLIGGSETRGLSMLDPLLSEIKELRFVSTYDQSVKVQTSPRMYNSFRLSISFSQNYELNKQSIFDGFASLREIYSNYRTGPHQIRYGTQIFDLGKVDLDKVIDVLHMNNVMGLYTFDPDDTKDSIPSIRYNWFRGAHTATMYFSPIRQQTFGMKFTEFREEVEKKEQDDEAGKVSFLRDYYGLQYQWTGDIIDARIGMFHWFDSNPHIKFEYQRTADNETTSLQGSFEKMLSNYQEKETRSDFLTFELDAVWSDLVWKLESGLFKKRNLYSYEIPEGKHIRLSTFRTPHFAWATSFERTFPYFYWLMIYSHRKSFDVPENSHVFLYENESALVPQKRDVIRNQVSGVAVLKTPDNSLRITLLNYQTWPFIQRGFASLFTWEEYKQNMELELRFFRLETERQKMLKNKITTNQVFLTYTQKFTAN</sequence>
<comment type="caution">
    <text evidence="2">The sequence shown here is derived from an EMBL/GenBank/DDBJ whole genome shotgun (WGS) entry which is preliminary data.</text>
</comment>
<feature type="compositionally biased region" description="Polar residues" evidence="1">
    <location>
        <begin position="32"/>
        <end position="41"/>
    </location>
</feature>
<evidence type="ECO:0000313" key="2">
    <source>
        <dbReference type="EMBL" id="RTZ85893.1"/>
    </source>
</evidence>
<gene>
    <name evidence="2" type="ORF">DSY96_03830</name>
</gene>
<dbReference type="EMBL" id="QNZK01000136">
    <property type="protein sequence ID" value="RTZ85893.1"/>
    <property type="molecule type" value="Genomic_DNA"/>
</dbReference>
<protein>
    <submittedName>
        <fullName evidence="2">Uncharacterized protein</fullName>
    </submittedName>
</protein>
<reference evidence="2 3" key="1">
    <citation type="submission" date="2018-06" db="EMBL/GenBank/DDBJ databases">
        <title>Combined omics and stable isotope probing to characterize newly discovered Mariana Back-Arc vent microbial communities.</title>
        <authorList>
            <person name="Trembath-Reichert E."/>
            <person name="Huber J.A."/>
        </authorList>
    </citation>
    <scope>NUCLEOTIDE SEQUENCE [LARGE SCALE GENOMIC DNA]</scope>
    <source>
        <strain evidence="2">MAG 58</strain>
    </source>
</reference>
<dbReference type="AlphaFoldDB" id="A0A432GQS8"/>
<proteinExistence type="predicted"/>
<feature type="region of interest" description="Disordered" evidence="1">
    <location>
        <begin position="1"/>
        <end position="49"/>
    </location>
</feature>
<dbReference type="Proteomes" id="UP000287917">
    <property type="component" value="Unassembled WGS sequence"/>
</dbReference>
<feature type="compositionally biased region" description="Acidic residues" evidence="1">
    <location>
        <begin position="1"/>
        <end position="15"/>
    </location>
</feature>
<organism evidence="2 3">
    <name type="scientific">SAR324 cluster bacterium</name>
    <dbReference type="NCBI Taxonomy" id="2024889"/>
    <lineage>
        <taxon>Bacteria</taxon>
        <taxon>Deltaproteobacteria</taxon>
        <taxon>SAR324 cluster</taxon>
    </lineage>
</organism>
<accession>A0A432GQS8</accession>
<name>A0A432GQS8_9DELT</name>
<feature type="non-terminal residue" evidence="2">
    <location>
        <position position="1"/>
    </location>
</feature>
<evidence type="ECO:0000256" key="1">
    <source>
        <dbReference type="SAM" id="MobiDB-lite"/>
    </source>
</evidence>